<evidence type="ECO:0000256" key="2">
    <source>
        <dbReference type="ARBA" id="ARBA00022840"/>
    </source>
</evidence>
<dbReference type="InterPro" id="IPR025669">
    <property type="entry name" value="AAA_dom"/>
</dbReference>
<dbReference type="GO" id="GO:0009898">
    <property type="term" value="C:cytoplasmic side of plasma membrane"/>
    <property type="evidence" value="ECO:0007669"/>
    <property type="project" value="TreeGrafter"/>
</dbReference>
<dbReference type="KEGG" id="maes:Ga0123461_0149"/>
<dbReference type="Proteomes" id="UP000231701">
    <property type="component" value="Chromosome"/>
</dbReference>
<organism evidence="4 5">
    <name type="scientific">Mariprofundus aestuarium</name>
    <dbReference type="NCBI Taxonomy" id="1921086"/>
    <lineage>
        <taxon>Bacteria</taxon>
        <taxon>Pseudomonadati</taxon>
        <taxon>Pseudomonadota</taxon>
        <taxon>Candidatius Mariprofundia</taxon>
        <taxon>Mariprofundales</taxon>
        <taxon>Mariprofundaceae</taxon>
        <taxon>Mariprofundus</taxon>
    </lineage>
</organism>
<name>A0A2K8KVI9_MARES</name>
<dbReference type="GO" id="GO:0005829">
    <property type="term" value="C:cytosol"/>
    <property type="evidence" value="ECO:0007669"/>
    <property type="project" value="TreeGrafter"/>
</dbReference>
<dbReference type="PIRSF" id="PIRSF003092">
    <property type="entry name" value="MinD"/>
    <property type="match status" value="1"/>
</dbReference>
<dbReference type="CDD" id="cd02038">
    <property type="entry name" value="FlhG-like"/>
    <property type="match status" value="1"/>
</dbReference>
<dbReference type="AlphaFoldDB" id="A0A2K8KVI9"/>
<sequence length="287" mass="30874">MNNRPDEITSRRSPQVIAVSSGKGGVGKTFISVHLAARAAQQGKRVLLIDADLGMANVDIMLGLTAKGSVLQVIEGQSELNDILVQGGERLDVLPGGSGLHELSHLSAAHQHILLDALDNLTQNYDLVLVDTGAGIGENVMFYASSSETVLIVLTPDPTSLTDAYALIKVLSTQHNTTRFMVAVNQADEVAAQTVFRRLLSVSDRYLDVVLDYVGQMSECPSVRKAIQSQKLLYSCGSQKDIDNLNRLADTVLARPRRGSGGGLQFSWQSTLAEGLYAGNVREDEVI</sequence>
<dbReference type="EMBL" id="CP018799">
    <property type="protein sequence ID" value="ATX78602.1"/>
    <property type="molecule type" value="Genomic_DNA"/>
</dbReference>
<gene>
    <name evidence="4" type="ORF">Ga0123461_0149</name>
</gene>
<protein>
    <submittedName>
        <fullName evidence="4">Flagellar biosynthesis protein FlhG</fullName>
    </submittedName>
</protein>
<dbReference type="InterPro" id="IPR050625">
    <property type="entry name" value="ParA/MinD_ATPase"/>
</dbReference>
<proteinExistence type="predicted"/>
<dbReference type="Gene3D" id="3.40.50.300">
    <property type="entry name" value="P-loop containing nucleotide triphosphate hydrolases"/>
    <property type="match status" value="1"/>
</dbReference>
<keyword evidence="5" id="KW-1185">Reference proteome</keyword>
<accession>A0A2K8KVI9</accession>
<keyword evidence="2" id="KW-0067">ATP-binding</keyword>
<evidence type="ECO:0000259" key="3">
    <source>
        <dbReference type="Pfam" id="PF13614"/>
    </source>
</evidence>
<dbReference type="GO" id="GO:0005524">
    <property type="term" value="F:ATP binding"/>
    <property type="evidence" value="ECO:0007669"/>
    <property type="project" value="UniProtKB-KW"/>
</dbReference>
<feature type="domain" description="AAA" evidence="3">
    <location>
        <begin position="15"/>
        <end position="177"/>
    </location>
</feature>
<dbReference type="GO" id="GO:0016887">
    <property type="term" value="F:ATP hydrolysis activity"/>
    <property type="evidence" value="ECO:0007669"/>
    <property type="project" value="TreeGrafter"/>
</dbReference>
<dbReference type="PANTHER" id="PTHR43384:SF4">
    <property type="entry name" value="CELLULOSE BIOSYNTHESIS PROTEIN BCSQ-RELATED"/>
    <property type="match status" value="1"/>
</dbReference>
<evidence type="ECO:0000256" key="1">
    <source>
        <dbReference type="ARBA" id="ARBA00022741"/>
    </source>
</evidence>
<dbReference type="InterPro" id="IPR033875">
    <property type="entry name" value="FlhG"/>
</dbReference>
<dbReference type="InterPro" id="IPR027417">
    <property type="entry name" value="P-loop_NTPase"/>
</dbReference>
<keyword evidence="4" id="KW-0969">Cilium</keyword>
<dbReference type="GO" id="GO:0051782">
    <property type="term" value="P:negative regulation of cell division"/>
    <property type="evidence" value="ECO:0007669"/>
    <property type="project" value="TreeGrafter"/>
</dbReference>
<keyword evidence="4" id="KW-0966">Cell projection</keyword>
<dbReference type="OrthoDB" id="5290333at2"/>
<evidence type="ECO:0000313" key="5">
    <source>
        <dbReference type="Proteomes" id="UP000231701"/>
    </source>
</evidence>
<dbReference type="Pfam" id="PF13614">
    <property type="entry name" value="AAA_31"/>
    <property type="match status" value="1"/>
</dbReference>
<dbReference type="PANTHER" id="PTHR43384">
    <property type="entry name" value="SEPTUM SITE-DETERMINING PROTEIN MIND HOMOLOG, CHLOROPLASTIC-RELATED"/>
    <property type="match status" value="1"/>
</dbReference>
<dbReference type="SUPFAM" id="SSF52540">
    <property type="entry name" value="P-loop containing nucleoside triphosphate hydrolases"/>
    <property type="match status" value="1"/>
</dbReference>
<dbReference type="InterPro" id="IPR025501">
    <property type="entry name" value="MinD_FleN"/>
</dbReference>
<evidence type="ECO:0000313" key="4">
    <source>
        <dbReference type="EMBL" id="ATX78602.1"/>
    </source>
</evidence>
<dbReference type="RefSeq" id="WP_157819186.1">
    <property type="nucleotide sequence ID" value="NZ_CP018799.1"/>
</dbReference>
<reference evidence="4 5" key="1">
    <citation type="submission" date="2016-12" db="EMBL/GenBank/DDBJ databases">
        <title>Isolation and genomic insights into novel planktonic Zetaproteobacteria from stratified waters of the Chesapeake Bay.</title>
        <authorList>
            <person name="McAllister S.M."/>
            <person name="Kato S."/>
            <person name="Chan C.S."/>
            <person name="Chiu B.K."/>
            <person name="Field E.K."/>
        </authorList>
    </citation>
    <scope>NUCLEOTIDE SEQUENCE [LARGE SCALE GENOMIC DNA]</scope>
    <source>
        <strain evidence="4 5">CP-5</strain>
    </source>
</reference>
<keyword evidence="1" id="KW-0547">Nucleotide-binding</keyword>
<keyword evidence="4" id="KW-0282">Flagellum</keyword>